<dbReference type="Pfam" id="PF00403">
    <property type="entry name" value="HMA"/>
    <property type="match status" value="1"/>
</dbReference>
<dbReference type="InterPro" id="IPR006121">
    <property type="entry name" value="HMA_dom"/>
</dbReference>
<dbReference type="PROSITE" id="PS01047">
    <property type="entry name" value="HMA_1"/>
    <property type="match status" value="1"/>
</dbReference>
<dbReference type="InterPro" id="IPR036163">
    <property type="entry name" value="HMA_dom_sf"/>
</dbReference>
<keyword evidence="4" id="KW-0479">Metal-binding</keyword>
<evidence type="ECO:0000256" key="6">
    <source>
        <dbReference type="ARBA" id="ARBA00023186"/>
    </source>
</evidence>
<dbReference type="SUPFAM" id="SSF55008">
    <property type="entry name" value="HMA, heavy metal-associated domain"/>
    <property type="match status" value="1"/>
</dbReference>
<dbReference type="AlphaFoldDB" id="A0A0E4GBF4"/>
<proteinExistence type="predicted"/>
<evidence type="ECO:0000256" key="3">
    <source>
        <dbReference type="ARBA" id="ARBA00022490"/>
    </source>
</evidence>
<evidence type="ECO:0000256" key="2">
    <source>
        <dbReference type="ARBA" id="ARBA00015313"/>
    </source>
</evidence>
<organism evidence="8 9">
    <name type="scientific">Syntrophomonas zehnderi OL-4</name>
    <dbReference type="NCBI Taxonomy" id="690567"/>
    <lineage>
        <taxon>Bacteria</taxon>
        <taxon>Bacillati</taxon>
        <taxon>Bacillota</taxon>
        <taxon>Clostridia</taxon>
        <taxon>Eubacteriales</taxon>
        <taxon>Syntrophomonadaceae</taxon>
        <taxon>Syntrophomonas</taxon>
    </lineage>
</organism>
<dbReference type="CDD" id="cd00371">
    <property type="entry name" value="HMA"/>
    <property type="match status" value="1"/>
</dbReference>
<keyword evidence="5" id="KW-0186">Copper</keyword>
<dbReference type="STRING" id="690567.1165"/>
<dbReference type="PANTHER" id="PTHR46594">
    <property type="entry name" value="P-TYPE CATION-TRANSPORTING ATPASE"/>
    <property type="match status" value="1"/>
</dbReference>
<accession>A0A0E4GBF4</accession>
<dbReference type="PANTHER" id="PTHR46594:SF4">
    <property type="entry name" value="P-TYPE CATION-TRANSPORTING ATPASE"/>
    <property type="match status" value="1"/>
</dbReference>
<dbReference type="PROSITE" id="PS50846">
    <property type="entry name" value="HMA_2"/>
    <property type="match status" value="1"/>
</dbReference>
<dbReference type="InterPro" id="IPR000428">
    <property type="entry name" value="Cu-bd"/>
</dbReference>
<dbReference type="InterPro" id="IPR006122">
    <property type="entry name" value="HMA_Cu_ion-bd"/>
</dbReference>
<dbReference type="Proteomes" id="UP000045545">
    <property type="component" value="Unassembled WGS sequence"/>
</dbReference>
<evidence type="ECO:0000313" key="9">
    <source>
        <dbReference type="Proteomes" id="UP000045545"/>
    </source>
</evidence>
<dbReference type="EMBL" id="CGIH01000020">
    <property type="protein sequence ID" value="CFX41334.1"/>
    <property type="molecule type" value="Genomic_DNA"/>
</dbReference>
<dbReference type="GO" id="GO:0006825">
    <property type="term" value="P:copper ion transport"/>
    <property type="evidence" value="ECO:0007669"/>
    <property type="project" value="InterPro"/>
</dbReference>
<evidence type="ECO:0000256" key="5">
    <source>
        <dbReference type="ARBA" id="ARBA00023008"/>
    </source>
</evidence>
<dbReference type="InterPro" id="IPR017969">
    <property type="entry name" value="Heavy-metal-associated_CS"/>
</dbReference>
<reference evidence="8 9" key="1">
    <citation type="submission" date="2015-03" db="EMBL/GenBank/DDBJ databases">
        <authorList>
            <person name="Murphy D."/>
        </authorList>
    </citation>
    <scope>NUCLEOTIDE SEQUENCE [LARGE SCALE GENOMIC DNA]</scope>
    <source>
        <strain evidence="8 9">OL-4</strain>
    </source>
</reference>
<dbReference type="OrthoDB" id="9813965at2"/>
<protein>
    <recommendedName>
        <fullName evidence="2">Copper chaperone CopZ</fullName>
    </recommendedName>
</protein>
<dbReference type="GO" id="GO:0005507">
    <property type="term" value="F:copper ion binding"/>
    <property type="evidence" value="ECO:0007669"/>
    <property type="project" value="InterPro"/>
</dbReference>
<dbReference type="FunFam" id="3.30.70.100:FF:000005">
    <property type="entry name" value="Copper-exporting P-type ATPase A"/>
    <property type="match status" value="1"/>
</dbReference>
<keyword evidence="9" id="KW-1185">Reference proteome</keyword>
<keyword evidence="3" id="KW-0963">Cytoplasm</keyword>
<name>A0A0E4GBF4_9FIRM</name>
<dbReference type="NCBIfam" id="TIGR00003">
    <property type="entry name" value="copper ion binding protein"/>
    <property type="match status" value="1"/>
</dbReference>
<dbReference type="InterPro" id="IPR049740">
    <property type="entry name" value="CopZ"/>
</dbReference>
<sequence length="71" mass="7603">MAGITIKVGGMSCSHCEQSVKTALGSLAGVKKVEVELSSGQVTIDYDPDKVDIKTIQDTIEDQGYEVKNRS</sequence>
<dbReference type="GO" id="GO:0005737">
    <property type="term" value="C:cytoplasm"/>
    <property type="evidence" value="ECO:0007669"/>
    <property type="project" value="UniProtKB-SubCell"/>
</dbReference>
<dbReference type="PRINTS" id="PR00944">
    <property type="entry name" value="CUEXPORT"/>
</dbReference>
<feature type="domain" description="HMA" evidence="7">
    <location>
        <begin position="2"/>
        <end position="68"/>
    </location>
</feature>
<evidence type="ECO:0000256" key="1">
    <source>
        <dbReference type="ARBA" id="ARBA00004496"/>
    </source>
</evidence>
<dbReference type="RefSeq" id="WP_046496528.1">
    <property type="nucleotide sequence ID" value="NZ_CGIH01000020.1"/>
</dbReference>
<dbReference type="NCBIfam" id="NF033795">
    <property type="entry name" value="chaper_CopZ_Bs"/>
    <property type="match status" value="1"/>
</dbReference>
<evidence type="ECO:0000256" key="4">
    <source>
        <dbReference type="ARBA" id="ARBA00022723"/>
    </source>
</evidence>
<gene>
    <name evidence="8" type="ORF">1165</name>
</gene>
<evidence type="ECO:0000259" key="7">
    <source>
        <dbReference type="PROSITE" id="PS50846"/>
    </source>
</evidence>
<dbReference type="Gene3D" id="3.30.70.100">
    <property type="match status" value="1"/>
</dbReference>
<evidence type="ECO:0000313" key="8">
    <source>
        <dbReference type="EMBL" id="CFX41334.1"/>
    </source>
</evidence>
<comment type="subcellular location">
    <subcellularLocation>
        <location evidence="1">Cytoplasm</location>
    </subcellularLocation>
</comment>
<keyword evidence="6" id="KW-0143">Chaperone</keyword>